<feature type="compositionally biased region" description="Low complexity" evidence="1">
    <location>
        <begin position="641"/>
        <end position="654"/>
    </location>
</feature>
<feature type="compositionally biased region" description="Polar residues" evidence="1">
    <location>
        <begin position="482"/>
        <end position="491"/>
    </location>
</feature>
<gene>
    <name evidence="2" type="ORF">JR316_012113</name>
</gene>
<feature type="compositionally biased region" description="Low complexity" evidence="1">
    <location>
        <begin position="499"/>
        <end position="548"/>
    </location>
</feature>
<reference evidence="2" key="1">
    <citation type="submission" date="2021-02" db="EMBL/GenBank/DDBJ databases">
        <title>Psilocybe cubensis genome.</title>
        <authorList>
            <person name="Mckernan K.J."/>
            <person name="Crawford S."/>
            <person name="Trippe A."/>
            <person name="Kane L.T."/>
            <person name="Mclaughlin S."/>
        </authorList>
    </citation>
    <scope>NUCLEOTIDE SEQUENCE [LARGE SCALE GENOMIC DNA]</scope>
    <source>
        <strain evidence="2">MGC-MH-2018</strain>
    </source>
</reference>
<feature type="compositionally biased region" description="Low complexity" evidence="1">
    <location>
        <begin position="459"/>
        <end position="481"/>
    </location>
</feature>
<proteinExistence type="predicted"/>
<evidence type="ECO:0000256" key="1">
    <source>
        <dbReference type="SAM" id="MobiDB-lite"/>
    </source>
</evidence>
<feature type="compositionally biased region" description="Polar residues" evidence="1">
    <location>
        <begin position="406"/>
        <end position="418"/>
    </location>
</feature>
<feature type="compositionally biased region" description="Low complexity" evidence="1">
    <location>
        <begin position="566"/>
        <end position="578"/>
    </location>
</feature>
<protein>
    <submittedName>
        <fullName evidence="2">Uncharacterized protein</fullName>
    </submittedName>
</protein>
<dbReference type="AlphaFoldDB" id="A0A8H7XN16"/>
<dbReference type="OrthoDB" id="3069983at2759"/>
<sequence>MDFMSPAFDQESLSEDEISVGTVAQNYVKWQSSQSHNPALNQLIKSSAKDPIYSKENFSSSRVWQRQSSFEQIPGFSLLTTSDHSVPPVSSASASSSKPLSSSRPLTSRTRPSEYKARRKSSTVEAPSTDSSVSSTIPFLDKTNPTAFLDILKGVSARVEANVGLRSRGSVLDPFHPSRIEKAKKRVRDGSVGSSAEAQSLKAKKVRIESLRQVMDKGKGRAADEEDLEGSERSYMLSIGSTSRTTSTASKSLSDGSFMDVDDCDKSMADSHADTASPLLSRPGLTKTPSQAKMPPPPAPMTKHPTVSNITPSRISTSLYSSSSQLSKSCHKLPQQDHNGHGSRPPKYHPLLLQQQATTTTSSEHSQARNDVLQPQPIAVKTSSINETPKAESRYDSSAMDVETIFPSSTPLAGSQQVRPPALGMRRTHTFPASGMVPSMQKSGVLPTKQKGFKPPLLPSSQPQSSTSNSSASGTKGSTSSVGHNQPQNQPHRTHYATSRAPSGGSNSSTSSSDSPTARVHSSSSSFSTSTSTSFNTSTPISSSSSSSHKTRPRTPASIAREEAIAKALAEAAGTAQAPPRNRGPHPQPQSRSRAVAPPPAPAYKAAPAHHPPLPPQPVRAAEPVAIPAPASPVLPEPANGDGDSSFGDMSFDMDALEETMRQYD</sequence>
<feature type="compositionally biased region" description="Polar residues" evidence="1">
    <location>
        <begin position="123"/>
        <end position="137"/>
    </location>
</feature>
<feature type="compositionally biased region" description="Low complexity" evidence="1">
    <location>
        <begin position="351"/>
        <end position="361"/>
    </location>
</feature>
<feature type="region of interest" description="Disordered" evidence="1">
    <location>
        <begin position="216"/>
        <end position="665"/>
    </location>
</feature>
<name>A0A8H7XN16_PSICU</name>
<comment type="caution">
    <text evidence="2">The sequence shown here is derived from an EMBL/GenBank/DDBJ whole genome shotgun (WGS) entry which is preliminary data.</text>
</comment>
<organism evidence="2">
    <name type="scientific">Psilocybe cubensis</name>
    <name type="common">Psychedelic mushroom</name>
    <name type="synonym">Stropharia cubensis</name>
    <dbReference type="NCBI Taxonomy" id="181762"/>
    <lineage>
        <taxon>Eukaryota</taxon>
        <taxon>Fungi</taxon>
        <taxon>Dikarya</taxon>
        <taxon>Basidiomycota</taxon>
        <taxon>Agaricomycotina</taxon>
        <taxon>Agaricomycetes</taxon>
        <taxon>Agaricomycetidae</taxon>
        <taxon>Agaricales</taxon>
        <taxon>Agaricineae</taxon>
        <taxon>Strophariaceae</taxon>
        <taxon>Psilocybe</taxon>
    </lineage>
</organism>
<dbReference type="EMBL" id="JAFIQS010000017">
    <property type="protein sequence ID" value="KAG5162729.1"/>
    <property type="molecule type" value="Genomic_DNA"/>
</dbReference>
<feature type="compositionally biased region" description="Low complexity" evidence="1">
    <location>
        <begin position="238"/>
        <end position="254"/>
    </location>
</feature>
<evidence type="ECO:0000313" key="2">
    <source>
        <dbReference type="EMBL" id="KAG5162729.1"/>
    </source>
</evidence>
<feature type="compositionally biased region" description="Low complexity" evidence="1">
    <location>
        <begin position="87"/>
        <end position="110"/>
    </location>
</feature>
<feature type="compositionally biased region" description="Basic and acidic residues" evidence="1">
    <location>
        <begin position="264"/>
        <end position="273"/>
    </location>
</feature>
<accession>A0A8H7XN16</accession>
<feature type="compositionally biased region" description="Low complexity" evidence="1">
    <location>
        <begin position="313"/>
        <end position="328"/>
    </location>
</feature>
<feature type="region of interest" description="Disordered" evidence="1">
    <location>
        <begin position="87"/>
        <end position="137"/>
    </location>
</feature>